<dbReference type="GO" id="GO:0005886">
    <property type="term" value="C:plasma membrane"/>
    <property type="evidence" value="ECO:0007669"/>
    <property type="project" value="UniProtKB-SubCell"/>
</dbReference>
<feature type="transmembrane region" description="Helical" evidence="9">
    <location>
        <begin position="123"/>
        <end position="147"/>
    </location>
</feature>
<feature type="transmembrane region" description="Helical" evidence="9">
    <location>
        <begin position="276"/>
        <end position="295"/>
    </location>
</feature>
<name>A0A7W7QDI3_9PSEU</name>
<sequence>MLRRHLRPHRRLVALAIVLQLLEVLAMLLLPTLNAGIVNRGVVDGDHGYIPVAGGLMVLVAFVAAAAGIGSIRCGARVALGLGRDLRAAVFGRVLDLSARQVGRFGVASLTTRSVNDVQQIETVVLAGLTTLAAAPIICFGSVFLALRQDVPLSLALIALIPVIVVLTWYALTRLGAIYGRVQSGVDTLNRVVGERLAGVRVVRAFARDAYELDRFRRTNTELLGHALRAGRLLATMFPAVALVSSLTTVAVVWFGAVRVDDGAVRIGTVNAFVEYLVFITWSITMTTFVFLAVPRASVSAGRIREILETTPELTAPAAARPGVRAGTVELRGVSFRHPGAELATVCGVDLVVRPGETVAIVGGTGCGKTTLLDLVLRRADVTAGAVYVNGVDVRELDPDELTATVGVVPQRAHLFGGTVAANLRFGRPDATDADLWRALDVAQAREFVEAMGGLGAVVAHGGASLSGGQRQRLTIARTLLRRPAVYLFDDCFSALDPLTEAALRSALSTETAGAAVVVVAQRVATIRHADLIVVLDGGRVVGAGTYDDLLAGCAVYRDIADSQSVVTP</sequence>
<dbReference type="FunFam" id="3.40.50.300:FF:000854">
    <property type="entry name" value="Multidrug ABC transporter ATP-binding protein"/>
    <property type="match status" value="1"/>
</dbReference>
<feature type="transmembrane region" description="Helical" evidence="9">
    <location>
        <begin position="233"/>
        <end position="256"/>
    </location>
</feature>
<dbReference type="GO" id="GO:0016887">
    <property type="term" value="F:ATP hydrolysis activity"/>
    <property type="evidence" value="ECO:0007669"/>
    <property type="project" value="InterPro"/>
</dbReference>
<dbReference type="Gene3D" id="3.40.50.300">
    <property type="entry name" value="P-loop containing nucleotide triphosphate hydrolases"/>
    <property type="match status" value="1"/>
</dbReference>
<dbReference type="PROSITE" id="PS50929">
    <property type="entry name" value="ABC_TM1F"/>
    <property type="match status" value="1"/>
</dbReference>
<dbReference type="InterPro" id="IPR017871">
    <property type="entry name" value="ABC_transporter-like_CS"/>
</dbReference>
<dbReference type="SUPFAM" id="SSF52540">
    <property type="entry name" value="P-loop containing nucleoside triphosphate hydrolases"/>
    <property type="match status" value="1"/>
</dbReference>
<dbReference type="GO" id="GO:0005524">
    <property type="term" value="F:ATP binding"/>
    <property type="evidence" value="ECO:0007669"/>
    <property type="project" value="UniProtKB-KW"/>
</dbReference>
<organism evidence="12 13">
    <name type="scientific">Actinophytocola algeriensis</name>
    <dbReference type="NCBI Taxonomy" id="1768010"/>
    <lineage>
        <taxon>Bacteria</taxon>
        <taxon>Bacillati</taxon>
        <taxon>Actinomycetota</taxon>
        <taxon>Actinomycetes</taxon>
        <taxon>Pseudonocardiales</taxon>
        <taxon>Pseudonocardiaceae</taxon>
    </lineage>
</organism>
<dbReference type="InterPro" id="IPR003593">
    <property type="entry name" value="AAA+_ATPase"/>
</dbReference>
<keyword evidence="6 12" id="KW-0067">ATP-binding</keyword>
<reference evidence="12 13" key="1">
    <citation type="submission" date="2020-08" db="EMBL/GenBank/DDBJ databases">
        <title>Genomic Encyclopedia of Type Strains, Phase III (KMG-III): the genomes of soil and plant-associated and newly described type strains.</title>
        <authorList>
            <person name="Whitman W."/>
        </authorList>
    </citation>
    <scope>NUCLEOTIDE SEQUENCE [LARGE SCALE GENOMIC DNA]</scope>
    <source>
        <strain evidence="12 13">CECT 8960</strain>
    </source>
</reference>
<accession>A0A7W7QDI3</accession>
<evidence type="ECO:0000313" key="12">
    <source>
        <dbReference type="EMBL" id="MBB4911544.1"/>
    </source>
</evidence>
<proteinExistence type="predicted"/>
<dbReference type="PANTHER" id="PTHR43394:SF1">
    <property type="entry name" value="ATP-BINDING CASSETTE SUB-FAMILY B MEMBER 10, MITOCHONDRIAL"/>
    <property type="match status" value="1"/>
</dbReference>
<evidence type="ECO:0000256" key="1">
    <source>
        <dbReference type="ARBA" id="ARBA00004651"/>
    </source>
</evidence>
<dbReference type="AlphaFoldDB" id="A0A7W7QDI3"/>
<dbReference type="InterPro" id="IPR036640">
    <property type="entry name" value="ABC1_TM_sf"/>
</dbReference>
<dbReference type="PROSITE" id="PS50893">
    <property type="entry name" value="ABC_TRANSPORTER_2"/>
    <property type="match status" value="1"/>
</dbReference>
<dbReference type="SMART" id="SM00382">
    <property type="entry name" value="AAA"/>
    <property type="match status" value="1"/>
</dbReference>
<dbReference type="InterPro" id="IPR039421">
    <property type="entry name" value="Type_1_exporter"/>
</dbReference>
<feature type="domain" description="ABC transmembrane type-1" evidence="11">
    <location>
        <begin position="14"/>
        <end position="296"/>
    </location>
</feature>
<keyword evidence="3" id="KW-1003">Cell membrane</keyword>
<keyword evidence="2" id="KW-0813">Transport</keyword>
<keyword evidence="7 9" id="KW-1133">Transmembrane helix</keyword>
<comment type="subcellular location">
    <subcellularLocation>
        <location evidence="1">Cell membrane</location>
        <topology evidence="1">Multi-pass membrane protein</topology>
    </subcellularLocation>
</comment>
<evidence type="ECO:0000256" key="2">
    <source>
        <dbReference type="ARBA" id="ARBA00022448"/>
    </source>
</evidence>
<evidence type="ECO:0000256" key="8">
    <source>
        <dbReference type="ARBA" id="ARBA00023136"/>
    </source>
</evidence>
<evidence type="ECO:0000256" key="6">
    <source>
        <dbReference type="ARBA" id="ARBA00022840"/>
    </source>
</evidence>
<evidence type="ECO:0000313" key="13">
    <source>
        <dbReference type="Proteomes" id="UP000520767"/>
    </source>
</evidence>
<keyword evidence="4 9" id="KW-0812">Transmembrane</keyword>
<dbReference type="SUPFAM" id="SSF90123">
    <property type="entry name" value="ABC transporter transmembrane region"/>
    <property type="match status" value="1"/>
</dbReference>
<dbReference type="Pfam" id="PF00005">
    <property type="entry name" value="ABC_tran"/>
    <property type="match status" value="1"/>
</dbReference>
<evidence type="ECO:0000256" key="5">
    <source>
        <dbReference type="ARBA" id="ARBA00022741"/>
    </source>
</evidence>
<evidence type="ECO:0000256" key="7">
    <source>
        <dbReference type="ARBA" id="ARBA00022989"/>
    </source>
</evidence>
<evidence type="ECO:0000256" key="9">
    <source>
        <dbReference type="SAM" id="Phobius"/>
    </source>
</evidence>
<dbReference type="Gene3D" id="1.20.1560.10">
    <property type="entry name" value="ABC transporter type 1, transmembrane domain"/>
    <property type="match status" value="1"/>
</dbReference>
<dbReference type="CDD" id="cd18548">
    <property type="entry name" value="ABC_6TM_Tm287_like"/>
    <property type="match status" value="1"/>
</dbReference>
<dbReference type="Pfam" id="PF00664">
    <property type="entry name" value="ABC_membrane"/>
    <property type="match status" value="1"/>
</dbReference>
<keyword evidence="13" id="KW-1185">Reference proteome</keyword>
<evidence type="ECO:0000256" key="3">
    <source>
        <dbReference type="ARBA" id="ARBA00022475"/>
    </source>
</evidence>
<keyword evidence="5" id="KW-0547">Nucleotide-binding</keyword>
<evidence type="ECO:0000259" key="11">
    <source>
        <dbReference type="PROSITE" id="PS50929"/>
    </source>
</evidence>
<dbReference type="GO" id="GO:0015421">
    <property type="term" value="F:ABC-type oligopeptide transporter activity"/>
    <property type="evidence" value="ECO:0007669"/>
    <property type="project" value="TreeGrafter"/>
</dbReference>
<dbReference type="EMBL" id="JACHJQ010000010">
    <property type="protein sequence ID" value="MBB4911544.1"/>
    <property type="molecule type" value="Genomic_DNA"/>
</dbReference>
<comment type="caution">
    <text evidence="12">The sequence shown here is derived from an EMBL/GenBank/DDBJ whole genome shotgun (WGS) entry which is preliminary data.</text>
</comment>
<evidence type="ECO:0000256" key="4">
    <source>
        <dbReference type="ARBA" id="ARBA00022692"/>
    </source>
</evidence>
<feature type="transmembrane region" description="Helical" evidence="9">
    <location>
        <begin position="153"/>
        <end position="172"/>
    </location>
</feature>
<keyword evidence="8 9" id="KW-0472">Membrane</keyword>
<feature type="transmembrane region" description="Helical" evidence="9">
    <location>
        <begin position="12"/>
        <end position="30"/>
    </location>
</feature>
<dbReference type="InterPro" id="IPR011527">
    <property type="entry name" value="ABC1_TM_dom"/>
</dbReference>
<feature type="transmembrane region" description="Helical" evidence="9">
    <location>
        <begin position="50"/>
        <end position="72"/>
    </location>
</feature>
<gene>
    <name evidence="12" type="ORF">FHR82_007814</name>
</gene>
<dbReference type="PROSITE" id="PS00211">
    <property type="entry name" value="ABC_TRANSPORTER_1"/>
    <property type="match status" value="1"/>
</dbReference>
<dbReference type="PANTHER" id="PTHR43394">
    <property type="entry name" value="ATP-DEPENDENT PERMEASE MDL1, MITOCHONDRIAL"/>
    <property type="match status" value="1"/>
</dbReference>
<evidence type="ECO:0000259" key="10">
    <source>
        <dbReference type="PROSITE" id="PS50893"/>
    </source>
</evidence>
<dbReference type="InterPro" id="IPR003439">
    <property type="entry name" value="ABC_transporter-like_ATP-bd"/>
</dbReference>
<dbReference type="InterPro" id="IPR027417">
    <property type="entry name" value="P-loop_NTPase"/>
</dbReference>
<protein>
    <submittedName>
        <fullName evidence="12">ATP-binding cassette subfamily B protein</fullName>
    </submittedName>
</protein>
<feature type="domain" description="ABC transporter" evidence="10">
    <location>
        <begin position="329"/>
        <end position="563"/>
    </location>
</feature>
<dbReference type="Proteomes" id="UP000520767">
    <property type="component" value="Unassembled WGS sequence"/>
</dbReference>